<dbReference type="PANTHER" id="PTHR46000:SF11">
    <property type="entry name" value="SEVEN TM RECEPTOR"/>
    <property type="match status" value="1"/>
</dbReference>
<evidence type="ECO:0000313" key="2">
    <source>
        <dbReference type="EMBL" id="UMM36861.1"/>
    </source>
</evidence>
<dbReference type="EMBL" id="CP092624">
    <property type="protein sequence ID" value="UMM36861.1"/>
    <property type="molecule type" value="Genomic_DNA"/>
</dbReference>
<reference evidence="2 3" key="1">
    <citation type="submission" date="2022-04" db="EMBL/GenBank/DDBJ databases">
        <title>Chromosome-level reference genomes for two strains of Caenorhabditis briggsae: an improved platform for comparative genomics.</title>
        <authorList>
            <person name="Stevens L."/>
            <person name="Andersen E."/>
        </authorList>
    </citation>
    <scope>NUCLEOTIDE SEQUENCE [LARGE SCALE GENOMIC DNA]</scope>
    <source>
        <strain evidence="2">VX34</strain>
        <tissue evidence="2">Whole-organism</tissue>
    </source>
</reference>
<keyword evidence="3" id="KW-1185">Reference proteome</keyword>
<dbReference type="Proteomes" id="UP000829354">
    <property type="component" value="Chromosome V"/>
</dbReference>
<evidence type="ECO:0000256" key="1">
    <source>
        <dbReference type="SAM" id="Phobius"/>
    </source>
</evidence>
<evidence type="ECO:0000313" key="3">
    <source>
        <dbReference type="Proteomes" id="UP000829354"/>
    </source>
</evidence>
<proteinExistence type="predicted"/>
<dbReference type="Pfam" id="PF10326">
    <property type="entry name" value="7TM_GPCR_Str"/>
    <property type="match status" value="1"/>
</dbReference>
<gene>
    <name evidence="2" type="ORF">L5515_008835</name>
</gene>
<dbReference type="PANTHER" id="PTHR46000">
    <property type="entry name" value="SEVEN TM RECEPTOR-RELATED"/>
    <property type="match status" value="1"/>
</dbReference>
<organism evidence="2 3">
    <name type="scientific">Caenorhabditis briggsae</name>
    <dbReference type="NCBI Taxonomy" id="6238"/>
    <lineage>
        <taxon>Eukaryota</taxon>
        <taxon>Metazoa</taxon>
        <taxon>Ecdysozoa</taxon>
        <taxon>Nematoda</taxon>
        <taxon>Chromadorea</taxon>
        <taxon>Rhabditida</taxon>
        <taxon>Rhabditina</taxon>
        <taxon>Rhabditomorpha</taxon>
        <taxon>Rhabditoidea</taxon>
        <taxon>Rhabditidae</taxon>
        <taxon>Peloderinae</taxon>
        <taxon>Caenorhabditis</taxon>
    </lineage>
</organism>
<dbReference type="InterPro" id="IPR019428">
    <property type="entry name" value="7TM_GPCR_serpentine_rcpt_Str"/>
</dbReference>
<keyword evidence="1" id="KW-0812">Transmembrane</keyword>
<accession>A0AAE9JLG8</accession>
<name>A0AAE9JLG8_CAEBR</name>
<keyword evidence="1" id="KW-0472">Membrane</keyword>
<feature type="transmembrane region" description="Helical" evidence="1">
    <location>
        <begin position="63"/>
        <end position="84"/>
    </location>
</feature>
<keyword evidence="1" id="KW-1133">Transmembrane helix</keyword>
<feature type="transmembrane region" description="Helical" evidence="1">
    <location>
        <begin position="20"/>
        <end position="42"/>
    </location>
</feature>
<protein>
    <submittedName>
        <fullName evidence="2">Uncharacterized protein</fullName>
    </submittedName>
</protein>
<dbReference type="AlphaFoldDB" id="A0AAE9JLG8"/>
<sequence length="151" mass="17770">MLGICFILHSDHSTLGETWLLFFFLSTLEYMHVQSQCYLFNFSIDTGRFFDTIKLRYFKGWRFSFCVLHSSVFGVLWALGLYYFDQMDEYSEQYMEKDLLERHNLSFSEISSLALVTFNADGSLRCKQLSYIAPFGCIMECVESFSRCLHP</sequence>